<reference evidence="9 10" key="1">
    <citation type="submission" date="2021-05" db="EMBL/GenBank/DDBJ databases">
        <title>Fusibacter ferrireducens sp. nov., an anaerobic, sulfur- and Fe-reducing bacterium isolated from the mangrove sediment.</title>
        <authorList>
            <person name="Qiu D."/>
        </authorList>
    </citation>
    <scope>NUCLEOTIDE SEQUENCE [LARGE SCALE GENOMIC DNA]</scope>
    <source>
        <strain evidence="9 10">DSM 12116</strain>
    </source>
</reference>
<sequence>MSIYLDHSATTPVSETVREAIQAVLTTHYGNPSSLHRMGLQAEKAMRTARNVIASSLNVNEKNVIFTSGGTEANNLAILGSIRKERGRLITTAFEHPSVLNVMMMLEKEGYDVVYLEVDALGQIDMASLSEALTPKTQLVSIMHTNNEIGSLQPIETIGSMIEKYNQSNGTKVKFHVDAVQAYGKTPIDIPAFGIDLLTISSHKINGLKGTGALICREGIDVKPRTFGGGQERGIRPGTENVVGIVAFGAAAKEACEKMNEHTAHVALLKKCLLEKLADEPGIRVNGEAPQTPYILSLSFEGVKGEVLLHSLEMSGIYVSTGSACNSKKNQFSHVLSAIKLPEKQIEGTIRVSFSALNTIEEIDLAASEMLKIYKMLLKMMKRR</sequence>
<dbReference type="Gene3D" id="3.90.1150.10">
    <property type="entry name" value="Aspartate Aminotransferase, domain 1"/>
    <property type="match status" value="1"/>
</dbReference>
<dbReference type="Gene3D" id="1.10.260.50">
    <property type="match status" value="1"/>
</dbReference>
<evidence type="ECO:0000259" key="8">
    <source>
        <dbReference type="Pfam" id="PF00266"/>
    </source>
</evidence>
<comment type="caution">
    <text evidence="9">The sequence shown here is derived from an EMBL/GenBank/DDBJ whole genome shotgun (WGS) entry which is preliminary data.</text>
</comment>
<dbReference type="Pfam" id="PF00266">
    <property type="entry name" value="Aminotran_5"/>
    <property type="match status" value="1"/>
</dbReference>
<evidence type="ECO:0000256" key="6">
    <source>
        <dbReference type="ARBA" id="ARBA00023014"/>
    </source>
</evidence>
<dbReference type="InterPro" id="IPR000192">
    <property type="entry name" value="Aminotrans_V_dom"/>
</dbReference>
<name>A0ABS5PUL0_9FIRM</name>
<dbReference type="SUPFAM" id="SSF53383">
    <property type="entry name" value="PLP-dependent transferases"/>
    <property type="match status" value="1"/>
</dbReference>
<proteinExistence type="inferred from homology"/>
<dbReference type="PANTHER" id="PTHR11601:SF50">
    <property type="entry name" value="CYSTEINE DESULFURASE ISCS 2-RELATED"/>
    <property type="match status" value="1"/>
</dbReference>
<dbReference type="InterPro" id="IPR015424">
    <property type="entry name" value="PyrdxlP-dep_Trfase"/>
</dbReference>
<evidence type="ECO:0000313" key="10">
    <source>
        <dbReference type="Proteomes" id="UP000746471"/>
    </source>
</evidence>
<dbReference type="PANTHER" id="PTHR11601">
    <property type="entry name" value="CYSTEINE DESULFURYLASE FAMILY MEMBER"/>
    <property type="match status" value="1"/>
</dbReference>
<dbReference type="InterPro" id="IPR015422">
    <property type="entry name" value="PyrdxlP-dep_Trfase_small"/>
</dbReference>
<accession>A0ABS5PUL0</accession>
<evidence type="ECO:0000313" key="9">
    <source>
        <dbReference type="EMBL" id="MBS7528547.1"/>
    </source>
</evidence>
<comment type="similarity">
    <text evidence="2">Belongs to the class-V pyridoxal-phosphate-dependent aminotransferase family. NifS/IscS subfamily.</text>
</comment>
<keyword evidence="10" id="KW-1185">Reference proteome</keyword>
<dbReference type="Gene3D" id="3.40.640.10">
    <property type="entry name" value="Type I PLP-dependent aspartate aminotransferase-like (Major domain)"/>
    <property type="match status" value="1"/>
</dbReference>
<organism evidence="9 10">
    <name type="scientific">Fusibacter paucivorans</name>
    <dbReference type="NCBI Taxonomy" id="76009"/>
    <lineage>
        <taxon>Bacteria</taxon>
        <taxon>Bacillati</taxon>
        <taxon>Bacillota</taxon>
        <taxon>Clostridia</taxon>
        <taxon>Eubacteriales</taxon>
        <taxon>Eubacteriales Family XII. Incertae Sedis</taxon>
        <taxon>Fusibacter</taxon>
    </lineage>
</organism>
<keyword evidence="3" id="KW-0479">Metal-binding</keyword>
<dbReference type="PIRSF" id="PIRSF005572">
    <property type="entry name" value="NifS"/>
    <property type="match status" value="1"/>
</dbReference>
<evidence type="ECO:0000256" key="3">
    <source>
        <dbReference type="ARBA" id="ARBA00022723"/>
    </source>
</evidence>
<dbReference type="InterPro" id="IPR016454">
    <property type="entry name" value="Cysteine_dSase"/>
</dbReference>
<gene>
    <name evidence="9" type="ORF">KHM83_17825</name>
</gene>
<protein>
    <submittedName>
        <fullName evidence="9">Cysteine desulfurase</fullName>
    </submittedName>
</protein>
<dbReference type="EMBL" id="JAHBCL010000044">
    <property type="protein sequence ID" value="MBS7528547.1"/>
    <property type="molecule type" value="Genomic_DNA"/>
</dbReference>
<dbReference type="RefSeq" id="WP_213238405.1">
    <property type="nucleotide sequence ID" value="NZ_JAHBCL010000044.1"/>
</dbReference>
<keyword evidence="6" id="KW-0411">Iron-sulfur</keyword>
<dbReference type="PROSITE" id="PS00595">
    <property type="entry name" value="AA_TRANSFER_CLASS_5"/>
    <property type="match status" value="1"/>
</dbReference>
<dbReference type="Proteomes" id="UP000746471">
    <property type="component" value="Unassembled WGS sequence"/>
</dbReference>
<keyword evidence="4" id="KW-0663">Pyridoxal phosphate</keyword>
<dbReference type="InterPro" id="IPR015421">
    <property type="entry name" value="PyrdxlP-dep_Trfase_major"/>
</dbReference>
<keyword evidence="5" id="KW-0408">Iron</keyword>
<evidence type="ECO:0000256" key="7">
    <source>
        <dbReference type="RuleBase" id="RU004504"/>
    </source>
</evidence>
<comment type="cofactor">
    <cofactor evidence="1 7">
        <name>pyridoxal 5'-phosphate</name>
        <dbReference type="ChEBI" id="CHEBI:597326"/>
    </cofactor>
</comment>
<dbReference type="InterPro" id="IPR020578">
    <property type="entry name" value="Aminotrans_V_PyrdxlP_BS"/>
</dbReference>
<evidence type="ECO:0000256" key="4">
    <source>
        <dbReference type="ARBA" id="ARBA00022898"/>
    </source>
</evidence>
<evidence type="ECO:0000256" key="5">
    <source>
        <dbReference type="ARBA" id="ARBA00023004"/>
    </source>
</evidence>
<evidence type="ECO:0000256" key="1">
    <source>
        <dbReference type="ARBA" id="ARBA00001933"/>
    </source>
</evidence>
<evidence type="ECO:0000256" key="2">
    <source>
        <dbReference type="ARBA" id="ARBA00006490"/>
    </source>
</evidence>
<feature type="domain" description="Aminotransferase class V" evidence="8">
    <location>
        <begin position="3"/>
        <end position="364"/>
    </location>
</feature>